<dbReference type="OrthoDB" id="9996127at2759"/>
<dbReference type="GO" id="GO:0032006">
    <property type="term" value="P:regulation of TOR signaling"/>
    <property type="evidence" value="ECO:0007669"/>
    <property type="project" value="TreeGrafter"/>
</dbReference>
<gene>
    <name evidence="2" type="ORF">LOTGIDRAFT_121560</name>
</gene>
<evidence type="ECO:0008006" key="4">
    <source>
        <dbReference type="Google" id="ProtNLM"/>
    </source>
</evidence>
<dbReference type="STRING" id="225164.V4AAH9"/>
<dbReference type="AlphaFoldDB" id="V4AAH9"/>
<dbReference type="KEGG" id="lgi:LOTGIDRAFT_121560"/>
<name>V4AAH9_LOTGI</name>
<dbReference type="Proteomes" id="UP000030746">
    <property type="component" value="Unassembled WGS sequence"/>
</dbReference>
<dbReference type="SUPFAM" id="SSF50978">
    <property type="entry name" value="WD40 repeat-like"/>
    <property type="match status" value="1"/>
</dbReference>
<dbReference type="Pfam" id="PF15907">
    <property type="entry name" value="Itfg2"/>
    <property type="match status" value="1"/>
</dbReference>
<feature type="compositionally biased region" description="Polar residues" evidence="1">
    <location>
        <begin position="228"/>
        <end position="242"/>
    </location>
</feature>
<sequence length="422" mass="46533">MWRTVSFVDRIEVEFKGTLFNQAVALADVDNDQARDCAGLYNNNKNELIVGNVDGDLAIFKGSNPTSCKKSSDLGMITCLGVGDVCNQNKNVLVTLTAEGWCYLFGVKAEGETPLTDEDKTLKPAYKQDLPANGKVLLIADADTDGKIELIVGYSDRVVRSFRWQPGSNTSDIDYYSTGHLVSVQKWQLAGQTESITMNRSLNGEPQLMASQPGGTLVILLPHNKGNNHQPLKSKSSNSNVDSTKDGKSVRLSRAKNRDMSTVMVGNITPGVSSDDAVNDSCQTYYAVATLDGNLVLAENDKILWSLQVDHQLFSLCKLDVTGNGQEEVVCCSWDGQTYIVNQSREVVRYLFQEHVAAFSAGFYSLGDGGNRPCFVYATFDNTLYIYHNINLPRVESTNLIQVMDQIPEARQLLQKLNINRK</sequence>
<dbReference type="OMA" id="LNKWECA"/>
<feature type="region of interest" description="Disordered" evidence="1">
    <location>
        <begin position="228"/>
        <end position="253"/>
    </location>
</feature>
<proteinExistence type="predicted"/>
<evidence type="ECO:0000313" key="2">
    <source>
        <dbReference type="EMBL" id="ESO92085.1"/>
    </source>
</evidence>
<dbReference type="EMBL" id="KB202163">
    <property type="protein sequence ID" value="ESO92085.1"/>
    <property type="molecule type" value="Genomic_DNA"/>
</dbReference>
<protein>
    <recommendedName>
        <fullName evidence="4">Integrin alpha FG-GAP repeat containing 2</fullName>
    </recommendedName>
</protein>
<dbReference type="PANTHER" id="PTHR16317:SF1">
    <property type="entry name" value="KICSTOR COMPLEX PROTEIN ITFG2"/>
    <property type="match status" value="1"/>
</dbReference>
<dbReference type="HOGENOM" id="CLU_021730_0_0_1"/>
<dbReference type="InterPro" id="IPR031793">
    <property type="entry name" value="KICSTOR_ITFG2"/>
</dbReference>
<dbReference type="InterPro" id="IPR036322">
    <property type="entry name" value="WD40_repeat_dom_sf"/>
</dbReference>
<organism evidence="2 3">
    <name type="scientific">Lottia gigantea</name>
    <name type="common">Giant owl limpet</name>
    <dbReference type="NCBI Taxonomy" id="225164"/>
    <lineage>
        <taxon>Eukaryota</taxon>
        <taxon>Metazoa</taxon>
        <taxon>Spiralia</taxon>
        <taxon>Lophotrochozoa</taxon>
        <taxon>Mollusca</taxon>
        <taxon>Gastropoda</taxon>
        <taxon>Patellogastropoda</taxon>
        <taxon>Lottioidea</taxon>
        <taxon>Lottiidae</taxon>
        <taxon>Lottia</taxon>
    </lineage>
</organism>
<dbReference type="PANTHER" id="PTHR16317">
    <property type="entry name" value="INTEGRIN ALPHA REPEAT DOMAIN-CONTAINING"/>
    <property type="match status" value="1"/>
</dbReference>
<dbReference type="CTD" id="20231984"/>
<accession>V4AAH9</accession>
<evidence type="ECO:0000313" key="3">
    <source>
        <dbReference type="Proteomes" id="UP000030746"/>
    </source>
</evidence>
<keyword evidence="3" id="KW-1185">Reference proteome</keyword>
<evidence type="ECO:0000256" key="1">
    <source>
        <dbReference type="SAM" id="MobiDB-lite"/>
    </source>
</evidence>
<dbReference type="RefSeq" id="XP_009057385.1">
    <property type="nucleotide sequence ID" value="XM_009059137.1"/>
</dbReference>
<reference evidence="2 3" key="1">
    <citation type="journal article" date="2013" name="Nature">
        <title>Insights into bilaterian evolution from three spiralian genomes.</title>
        <authorList>
            <person name="Simakov O."/>
            <person name="Marletaz F."/>
            <person name="Cho S.J."/>
            <person name="Edsinger-Gonzales E."/>
            <person name="Havlak P."/>
            <person name="Hellsten U."/>
            <person name="Kuo D.H."/>
            <person name="Larsson T."/>
            <person name="Lv J."/>
            <person name="Arendt D."/>
            <person name="Savage R."/>
            <person name="Osoegawa K."/>
            <person name="de Jong P."/>
            <person name="Grimwood J."/>
            <person name="Chapman J.A."/>
            <person name="Shapiro H."/>
            <person name="Aerts A."/>
            <person name="Otillar R.P."/>
            <person name="Terry A.Y."/>
            <person name="Boore J.L."/>
            <person name="Grigoriev I.V."/>
            <person name="Lindberg D.R."/>
            <person name="Seaver E.C."/>
            <person name="Weisblat D.A."/>
            <person name="Putnam N.H."/>
            <person name="Rokhsar D.S."/>
        </authorList>
    </citation>
    <scope>NUCLEOTIDE SEQUENCE [LARGE SCALE GENOMIC DNA]</scope>
</reference>
<dbReference type="GeneID" id="20231984"/>